<evidence type="ECO:0000256" key="1">
    <source>
        <dbReference type="SAM" id="MobiDB-lite"/>
    </source>
</evidence>
<dbReference type="OrthoDB" id="4678170at2"/>
<evidence type="ECO:0000313" key="3">
    <source>
        <dbReference type="EMBL" id="ABD12669.1"/>
    </source>
</evidence>
<gene>
    <name evidence="3" type="ordered locus">Francci3_3312</name>
</gene>
<dbReference type="STRING" id="106370.Francci3_3312"/>
<dbReference type="KEGG" id="fra:Francci3_3312"/>
<evidence type="ECO:0000313" key="4">
    <source>
        <dbReference type="Proteomes" id="UP000001937"/>
    </source>
</evidence>
<dbReference type="Pfam" id="PF14028">
    <property type="entry name" value="Lant_dehydr_C"/>
    <property type="match status" value="1"/>
</dbReference>
<organism evidence="3 4">
    <name type="scientific">Frankia casuarinae (strain DSM 45818 / CECT 9043 / HFP020203 / CcI3)</name>
    <dbReference type="NCBI Taxonomy" id="106370"/>
    <lineage>
        <taxon>Bacteria</taxon>
        <taxon>Bacillati</taxon>
        <taxon>Actinomycetota</taxon>
        <taxon>Actinomycetes</taxon>
        <taxon>Frankiales</taxon>
        <taxon>Frankiaceae</taxon>
        <taxon>Frankia</taxon>
    </lineage>
</organism>
<reference evidence="3 4" key="1">
    <citation type="journal article" date="2007" name="Genome Res.">
        <title>Genome characteristics of facultatively symbiotic Frankia sp. strains reflect host range and host plant biogeography.</title>
        <authorList>
            <person name="Normand P."/>
            <person name="Lapierre P."/>
            <person name="Tisa L.S."/>
            <person name="Gogarten J.P."/>
            <person name="Alloisio N."/>
            <person name="Bagnarol E."/>
            <person name="Bassi C.A."/>
            <person name="Berry A.M."/>
            <person name="Bickhart D.M."/>
            <person name="Choisne N."/>
            <person name="Couloux A."/>
            <person name="Cournoyer B."/>
            <person name="Cruveiller S."/>
            <person name="Daubin V."/>
            <person name="Demange N."/>
            <person name="Francino M.P."/>
            <person name="Goltsman E."/>
            <person name="Huang Y."/>
            <person name="Kopp O.R."/>
            <person name="Labarre L."/>
            <person name="Lapidus A."/>
            <person name="Lavire C."/>
            <person name="Marechal J."/>
            <person name="Martinez M."/>
            <person name="Mastronunzio J.E."/>
            <person name="Mullin B.C."/>
            <person name="Niemann J."/>
            <person name="Pujic P."/>
            <person name="Rawnsley T."/>
            <person name="Rouy Z."/>
            <person name="Schenowitz C."/>
            <person name="Sellstedt A."/>
            <person name="Tavares F."/>
            <person name="Tomkins J.P."/>
            <person name="Vallenet D."/>
            <person name="Valverde C."/>
            <person name="Wall L.G."/>
            <person name="Wang Y."/>
            <person name="Medigue C."/>
            <person name="Benson D.R."/>
        </authorList>
    </citation>
    <scope>NUCLEOTIDE SEQUENCE [LARGE SCALE GENOMIC DNA]</scope>
    <source>
        <strain evidence="4">DSM 45818 / CECT 9043 / CcI3</strain>
    </source>
</reference>
<dbReference type="NCBIfam" id="TIGR03891">
    <property type="entry name" value="thiopep_ocin"/>
    <property type="match status" value="1"/>
</dbReference>
<keyword evidence="4" id="KW-1185">Reference proteome</keyword>
<feature type="domain" description="Thiopeptide-type bacteriocin biosynthesis" evidence="2">
    <location>
        <begin position="80"/>
        <end position="335"/>
    </location>
</feature>
<dbReference type="AlphaFoldDB" id="Q2J7S3"/>
<dbReference type="HOGENOM" id="CLU_401648_0_0_11"/>
<dbReference type="EMBL" id="CP000249">
    <property type="protein sequence ID" value="ABD12669.1"/>
    <property type="molecule type" value="Genomic_DNA"/>
</dbReference>
<protein>
    <recommendedName>
        <fullName evidence="2">Thiopeptide-type bacteriocin biosynthesis domain-containing protein</fullName>
    </recommendedName>
</protein>
<name>Q2J7S3_FRACC</name>
<proteinExistence type="predicted"/>
<sequence length="750" mass="81343">MGCVSTDRLTPGATEEESGTEGASLVDRDVERAVLKLLTGIPLNEAAGDERMKPAELAEAAAIYQRSGRQALHQQVASDWWQIYIEFTDWHAAEQAAARYIAPLLHRAGNCGIVAAWWFMRKYPCWRIRLRPGPTGTVMKASTAAALDELVTEGRIARWWTGTYEAETAAFGGGVGIDIAHRLFCADSNSIMNLSRNPDAELGRRELSLLLSTCLLRAAGLEWYEQGDVWHRVTLERPLPADVPTSKLTAMISDLKRLMLVDTTPDGPLLHADGPLAYAAGWADAFRQAGQSLGSAARTGTLERGLRDVASYLTIFHWNRLGLPSRTQSTLAWAARAAILGPPTGATKPLPAMRRIGTTMQRGRPTLTVDGDAERAVARFPLVEQHRFRCTDLEARVRSVRECAESCHEPTDPHDRINLACTVWNLSALIAADCGVPDLAVDLCRRQFLIFQAALPLSGSAIIAALQPLVNLTRLTRRAGNPGGAHHELNEIERAARTGSDALIHGERISFRGFITADSEYPKAAQWMRVVMLDDGTRNLVAAGRWEEAAAHAARYDDAQEMLRESRQARIIAHVRSGHTDPALALIDSSVVSQPWETAVAACLRAYINIGAARRDNIDLEALLGAVRSARFSCDRPTTMFHLRLGLTAVDLASSAAVNEGIDLQCAELIDMAEHSADAFVARELLGNPVCRARMTSTQTGELSAYVARAGLDAGSIPGASRDDLLASVQTATTVLVQALDVLDGREAGG</sequence>
<feature type="region of interest" description="Disordered" evidence="1">
    <location>
        <begin position="1"/>
        <end position="23"/>
    </location>
</feature>
<dbReference type="eggNOG" id="COG2518">
    <property type="taxonomic scope" value="Bacteria"/>
</dbReference>
<dbReference type="Proteomes" id="UP000001937">
    <property type="component" value="Chromosome"/>
</dbReference>
<evidence type="ECO:0000259" key="2">
    <source>
        <dbReference type="Pfam" id="PF14028"/>
    </source>
</evidence>
<dbReference type="InterPro" id="IPR023809">
    <property type="entry name" value="Thiopep_bacteriocin_synth_dom"/>
</dbReference>
<accession>Q2J7S3</accession>